<dbReference type="EMBL" id="BPQQ01000018">
    <property type="protein sequence ID" value="GJD99867.1"/>
    <property type="molecule type" value="Genomic_DNA"/>
</dbReference>
<accession>A0ABQ4SDH0</accession>
<reference evidence="6" key="2">
    <citation type="submission" date="2021-08" db="EMBL/GenBank/DDBJ databases">
        <authorList>
            <person name="Tani A."/>
            <person name="Ola A."/>
            <person name="Ogura Y."/>
            <person name="Katsura K."/>
            <person name="Hayashi T."/>
        </authorList>
    </citation>
    <scope>NUCLEOTIDE SEQUENCE</scope>
    <source>
        <strain evidence="6">DSM 17168</strain>
    </source>
</reference>
<name>A0ABQ4SDH0_9HYPH</name>
<organism evidence="6 7">
    <name type="scientific">Methylobacterium isbiliense</name>
    <dbReference type="NCBI Taxonomy" id="315478"/>
    <lineage>
        <taxon>Bacteria</taxon>
        <taxon>Pseudomonadati</taxon>
        <taxon>Pseudomonadota</taxon>
        <taxon>Alphaproteobacteria</taxon>
        <taxon>Hyphomicrobiales</taxon>
        <taxon>Methylobacteriaceae</taxon>
        <taxon>Methylobacterium</taxon>
    </lineage>
</organism>
<dbReference type="InterPro" id="IPR001789">
    <property type="entry name" value="Sig_transdc_resp-reg_receiver"/>
</dbReference>
<reference evidence="6" key="1">
    <citation type="journal article" date="2021" name="Front. Microbiol.">
        <title>Comprehensive Comparative Genomics and Phenotyping of Methylobacterium Species.</title>
        <authorList>
            <person name="Alessa O."/>
            <person name="Ogura Y."/>
            <person name="Fujitani Y."/>
            <person name="Takami H."/>
            <person name="Hayashi T."/>
            <person name="Sahin N."/>
            <person name="Tani A."/>
        </authorList>
    </citation>
    <scope>NUCLEOTIDE SEQUENCE</scope>
    <source>
        <strain evidence="6">DSM 17168</strain>
    </source>
</reference>
<evidence type="ECO:0000256" key="1">
    <source>
        <dbReference type="ARBA" id="ARBA00022553"/>
    </source>
</evidence>
<evidence type="ECO:0000256" key="4">
    <source>
        <dbReference type="PROSITE-ProRule" id="PRU00169"/>
    </source>
</evidence>
<keyword evidence="6" id="KW-0418">Kinase</keyword>
<dbReference type="SUPFAM" id="SSF52172">
    <property type="entry name" value="CheY-like"/>
    <property type="match status" value="1"/>
</dbReference>
<dbReference type="Gene3D" id="3.40.50.2300">
    <property type="match status" value="1"/>
</dbReference>
<feature type="modified residue" description="4-aspartylphosphate" evidence="4">
    <location>
        <position position="87"/>
    </location>
</feature>
<feature type="domain" description="Response regulatory" evidence="5">
    <location>
        <begin position="37"/>
        <end position="150"/>
    </location>
</feature>
<keyword evidence="2" id="KW-0805">Transcription regulation</keyword>
<dbReference type="PANTHER" id="PTHR44591">
    <property type="entry name" value="STRESS RESPONSE REGULATOR PROTEIN 1"/>
    <property type="match status" value="1"/>
</dbReference>
<keyword evidence="1 4" id="KW-0597">Phosphoprotein</keyword>
<gene>
    <name evidence="6" type="primary">rcsC_11</name>
    <name evidence="6" type="ORF">GMJLKIPL_1785</name>
</gene>
<comment type="caution">
    <text evidence="6">The sequence shown here is derived from an EMBL/GenBank/DDBJ whole genome shotgun (WGS) entry which is preliminary data.</text>
</comment>
<evidence type="ECO:0000313" key="7">
    <source>
        <dbReference type="Proteomes" id="UP001055153"/>
    </source>
</evidence>
<evidence type="ECO:0000313" key="6">
    <source>
        <dbReference type="EMBL" id="GJD99867.1"/>
    </source>
</evidence>
<evidence type="ECO:0000256" key="2">
    <source>
        <dbReference type="ARBA" id="ARBA00023015"/>
    </source>
</evidence>
<dbReference type="InterPro" id="IPR050595">
    <property type="entry name" value="Bact_response_regulator"/>
</dbReference>
<proteinExistence type="predicted"/>
<keyword evidence="6" id="KW-0808">Transferase</keyword>
<keyword evidence="3" id="KW-0804">Transcription</keyword>
<keyword evidence="7" id="KW-1185">Reference proteome</keyword>
<protein>
    <submittedName>
        <fullName evidence="6">Sensor histidine kinase RcsC</fullName>
    </submittedName>
</protein>
<dbReference type="InterPro" id="IPR011006">
    <property type="entry name" value="CheY-like_superfamily"/>
</dbReference>
<sequence length="150" mass="16159">MSRDAQVANGRRRPAKLTKANIVLTRMTLSPALPPPVVLVVEDEGLVRMLAVDMLEEAGFVVAEAATADEALGILESRSDIAALFTDVDMPGSMNGFALARRVAERWPAIRVVITSGRFTPGRDDVPEAGLFVPKPYHQAQLLDAVRPVA</sequence>
<dbReference type="PROSITE" id="PS50110">
    <property type="entry name" value="RESPONSE_REGULATORY"/>
    <property type="match status" value="1"/>
</dbReference>
<dbReference type="Proteomes" id="UP001055153">
    <property type="component" value="Unassembled WGS sequence"/>
</dbReference>
<evidence type="ECO:0000256" key="3">
    <source>
        <dbReference type="ARBA" id="ARBA00023163"/>
    </source>
</evidence>
<dbReference type="SMART" id="SM00448">
    <property type="entry name" value="REC"/>
    <property type="match status" value="1"/>
</dbReference>
<dbReference type="Pfam" id="PF00072">
    <property type="entry name" value="Response_reg"/>
    <property type="match status" value="1"/>
</dbReference>
<evidence type="ECO:0000259" key="5">
    <source>
        <dbReference type="PROSITE" id="PS50110"/>
    </source>
</evidence>
<dbReference type="PANTHER" id="PTHR44591:SF3">
    <property type="entry name" value="RESPONSE REGULATORY DOMAIN-CONTAINING PROTEIN"/>
    <property type="match status" value="1"/>
</dbReference>
<dbReference type="GO" id="GO:0016301">
    <property type="term" value="F:kinase activity"/>
    <property type="evidence" value="ECO:0007669"/>
    <property type="project" value="UniProtKB-KW"/>
</dbReference>